<dbReference type="PANTHER" id="PTHR30203">
    <property type="entry name" value="OUTER MEMBRANE CATION EFFLUX PROTEIN"/>
    <property type="match status" value="1"/>
</dbReference>
<keyword evidence="2" id="KW-1134">Transmembrane beta strand</keyword>
<feature type="coiled-coil region" evidence="3">
    <location>
        <begin position="386"/>
        <end position="420"/>
    </location>
</feature>
<dbReference type="SUPFAM" id="SSF56954">
    <property type="entry name" value="Outer membrane efflux proteins (OEP)"/>
    <property type="match status" value="1"/>
</dbReference>
<dbReference type="InterPro" id="IPR003423">
    <property type="entry name" value="OMP_efflux"/>
</dbReference>
<proteinExistence type="inferred from homology"/>
<dbReference type="Pfam" id="PF02321">
    <property type="entry name" value="OEP"/>
    <property type="match status" value="2"/>
</dbReference>
<keyword evidence="2" id="KW-0564">Palmitate</keyword>
<reference evidence="4 5" key="1">
    <citation type="submission" date="2016-11" db="EMBL/GenBank/DDBJ databases">
        <authorList>
            <person name="Jaros S."/>
            <person name="Januszkiewicz K."/>
            <person name="Wedrychowicz H."/>
        </authorList>
    </citation>
    <scope>NUCLEOTIDE SEQUENCE [LARGE SCALE GENOMIC DNA]</scope>
    <source>
        <strain evidence="4 5">DSM 27063</strain>
    </source>
</reference>
<dbReference type="STRING" id="1168035.SAMN05444280_10480"/>
<comment type="similarity">
    <text evidence="1 2">Belongs to the outer membrane factor (OMF) (TC 1.B.17) family.</text>
</comment>
<keyword evidence="2 4" id="KW-0449">Lipoprotein</keyword>
<dbReference type="PANTHER" id="PTHR30203:SF33">
    <property type="entry name" value="BLR4455 PROTEIN"/>
    <property type="match status" value="1"/>
</dbReference>
<dbReference type="Gene3D" id="1.20.1600.10">
    <property type="entry name" value="Outer membrane efflux proteins (OEP)"/>
    <property type="match status" value="1"/>
</dbReference>
<dbReference type="Proteomes" id="UP000184050">
    <property type="component" value="Unassembled WGS sequence"/>
</dbReference>
<dbReference type="GO" id="GO:0005886">
    <property type="term" value="C:plasma membrane"/>
    <property type="evidence" value="ECO:0007669"/>
    <property type="project" value="UniProtKB-SubCell"/>
</dbReference>
<evidence type="ECO:0000313" key="5">
    <source>
        <dbReference type="Proteomes" id="UP000184050"/>
    </source>
</evidence>
<keyword evidence="3" id="KW-0175">Coiled coil</keyword>
<evidence type="ECO:0000256" key="2">
    <source>
        <dbReference type="RuleBase" id="RU362097"/>
    </source>
</evidence>
<dbReference type="GO" id="GO:0015562">
    <property type="term" value="F:efflux transmembrane transporter activity"/>
    <property type="evidence" value="ECO:0007669"/>
    <property type="project" value="InterPro"/>
</dbReference>
<protein>
    <submittedName>
        <fullName evidence="4">Efflux transporter, outer membrane factor (OMF) lipoprotein, NodT family</fullName>
    </submittedName>
</protein>
<evidence type="ECO:0000313" key="4">
    <source>
        <dbReference type="EMBL" id="SHI64124.1"/>
    </source>
</evidence>
<dbReference type="NCBIfam" id="TIGR01845">
    <property type="entry name" value="outer_NodT"/>
    <property type="match status" value="1"/>
</dbReference>
<accession>A0A1M6CTL1</accession>
<comment type="subcellular location">
    <subcellularLocation>
        <location evidence="2">Cell membrane</location>
        <topology evidence="2">Lipid-anchor</topology>
    </subcellularLocation>
</comment>
<keyword evidence="5" id="KW-1185">Reference proteome</keyword>
<name>A0A1M6CTL1_9BACT</name>
<sequence>MIKTREEKKFRLPTSMSYSDFVRIFGIGVLLFFLLNCSPKTTSVSLPVETPGNFSESGTQNQPQHWWTVFNDDKLNTLVDSALQSNFSLQTAWQRLQASQAVLDRESASLFPVLDASGSAEINNRQSEFQQSQRFRLGLYSEYELDLWGRIRANIDAQSFRAEATFADYQAASISLSAEVVRTYFQLVEARNQLELARKQVETNEKVLELLKVRFSSGQIRSVDILRQVQLVEATREQQIFAESRLQVLEHSLAVLLGKSPQSEFQAIETNLPELPPIPETGVPAELIERRPDVRSSFNLLQAADRDLAAAISNQNPRLSISASVSTGAYDIQDLFTDWGRGIAADLLAPLFRGNELRAEADRAEAIKKQRLYEYGETVLNAFREVENALIQEKQQAKSIESLERQVELAEQTNKQLRAEYLNGMSNYLDVLTALDEEQQLRRDLLRSKLALLEYRIALYRALAGSFETERETVAFDNL</sequence>
<organism evidence="4 5">
    <name type="scientific">Tangfeifania diversioriginum</name>
    <dbReference type="NCBI Taxonomy" id="1168035"/>
    <lineage>
        <taxon>Bacteria</taxon>
        <taxon>Pseudomonadati</taxon>
        <taxon>Bacteroidota</taxon>
        <taxon>Bacteroidia</taxon>
        <taxon>Marinilabiliales</taxon>
        <taxon>Prolixibacteraceae</taxon>
        <taxon>Tangfeifania</taxon>
    </lineage>
</organism>
<dbReference type="InterPro" id="IPR010131">
    <property type="entry name" value="MdtP/NodT-like"/>
</dbReference>
<evidence type="ECO:0000256" key="3">
    <source>
        <dbReference type="SAM" id="Coils"/>
    </source>
</evidence>
<keyword evidence="2" id="KW-0812">Transmembrane</keyword>
<gene>
    <name evidence="4" type="ORF">SAMN05444280_10480</name>
</gene>
<dbReference type="AlphaFoldDB" id="A0A1M6CTL1"/>
<dbReference type="RefSeq" id="WP_217652639.1">
    <property type="nucleotide sequence ID" value="NZ_FQZE01000004.1"/>
</dbReference>
<evidence type="ECO:0000256" key="1">
    <source>
        <dbReference type="ARBA" id="ARBA00007613"/>
    </source>
</evidence>
<keyword evidence="2" id="KW-0472">Membrane</keyword>
<dbReference type="EMBL" id="FQZE01000004">
    <property type="protein sequence ID" value="SHI64124.1"/>
    <property type="molecule type" value="Genomic_DNA"/>
</dbReference>
<dbReference type="Gene3D" id="2.20.200.10">
    <property type="entry name" value="Outer membrane efflux proteins (OEP)"/>
    <property type="match status" value="1"/>
</dbReference>